<gene>
    <name evidence="1" type="ORF">Tco_1089873</name>
</gene>
<reference evidence="1" key="1">
    <citation type="journal article" date="2022" name="Int. J. Mol. Sci.">
        <title>Draft Genome of Tanacetum Coccineum: Genomic Comparison of Closely Related Tanacetum-Family Plants.</title>
        <authorList>
            <person name="Yamashiro T."/>
            <person name="Shiraishi A."/>
            <person name="Nakayama K."/>
            <person name="Satake H."/>
        </authorList>
    </citation>
    <scope>NUCLEOTIDE SEQUENCE</scope>
</reference>
<name>A0ABQ5I2R2_9ASTR</name>
<sequence length="93" mass="9854">MGHTRWGDRVEAAAEGKLGSAVLGRGGGGGGSGLECWEMIFWGGDGEEIVKGSVEDPIDPLDHEEDYLHCPYRDICLSVAVPFGFMQCTGAVP</sequence>
<dbReference type="Proteomes" id="UP001151760">
    <property type="component" value="Unassembled WGS sequence"/>
</dbReference>
<organism evidence="1 2">
    <name type="scientific">Tanacetum coccineum</name>
    <dbReference type="NCBI Taxonomy" id="301880"/>
    <lineage>
        <taxon>Eukaryota</taxon>
        <taxon>Viridiplantae</taxon>
        <taxon>Streptophyta</taxon>
        <taxon>Embryophyta</taxon>
        <taxon>Tracheophyta</taxon>
        <taxon>Spermatophyta</taxon>
        <taxon>Magnoliopsida</taxon>
        <taxon>eudicotyledons</taxon>
        <taxon>Gunneridae</taxon>
        <taxon>Pentapetalae</taxon>
        <taxon>asterids</taxon>
        <taxon>campanulids</taxon>
        <taxon>Asterales</taxon>
        <taxon>Asteraceae</taxon>
        <taxon>Asteroideae</taxon>
        <taxon>Anthemideae</taxon>
        <taxon>Anthemidinae</taxon>
        <taxon>Tanacetum</taxon>
    </lineage>
</organism>
<evidence type="ECO:0000313" key="1">
    <source>
        <dbReference type="EMBL" id="GJT94355.1"/>
    </source>
</evidence>
<dbReference type="EMBL" id="BQNB010020288">
    <property type="protein sequence ID" value="GJT94355.1"/>
    <property type="molecule type" value="Genomic_DNA"/>
</dbReference>
<proteinExistence type="predicted"/>
<evidence type="ECO:0000313" key="2">
    <source>
        <dbReference type="Proteomes" id="UP001151760"/>
    </source>
</evidence>
<keyword evidence="2" id="KW-1185">Reference proteome</keyword>
<comment type="caution">
    <text evidence="1">The sequence shown here is derived from an EMBL/GenBank/DDBJ whole genome shotgun (WGS) entry which is preliminary data.</text>
</comment>
<protein>
    <submittedName>
        <fullName evidence="1">Uncharacterized protein</fullName>
    </submittedName>
</protein>
<reference evidence="1" key="2">
    <citation type="submission" date="2022-01" db="EMBL/GenBank/DDBJ databases">
        <authorList>
            <person name="Yamashiro T."/>
            <person name="Shiraishi A."/>
            <person name="Satake H."/>
            <person name="Nakayama K."/>
        </authorList>
    </citation>
    <scope>NUCLEOTIDE SEQUENCE</scope>
</reference>
<accession>A0ABQ5I2R2</accession>